<organism evidence="2">
    <name type="scientific">viral metagenome</name>
    <dbReference type="NCBI Taxonomy" id="1070528"/>
    <lineage>
        <taxon>unclassified sequences</taxon>
        <taxon>metagenomes</taxon>
        <taxon>organismal metagenomes</taxon>
    </lineage>
</organism>
<dbReference type="AlphaFoldDB" id="A0A6C0BGZ0"/>
<protein>
    <recommendedName>
        <fullName evidence="1">Minor capsid protein P8 central region domain-containing protein</fullName>
    </recommendedName>
</protein>
<sequence>METTKSNGRVDVLNNANYQSYRLFEEDKKDPDSFNKEAIRNIHINNPISTIFFSQQNIDALQEAIRYQVYNKSCKQHIIDKQSETELFIIMRAYYLQYAEHKPHSILDQIKELNRMVIEYCVPKILNEIAIYTHYKNDIQQLPVPMERGAYSSSKGTKVLVNKEF</sequence>
<proteinExistence type="predicted"/>
<reference evidence="2" key="1">
    <citation type="journal article" date="2020" name="Nature">
        <title>Giant virus diversity and host interactions through global metagenomics.</title>
        <authorList>
            <person name="Schulz F."/>
            <person name="Roux S."/>
            <person name="Paez-Espino D."/>
            <person name="Jungbluth S."/>
            <person name="Walsh D.A."/>
            <person name="Denef V.J."/>
            <person name="McMahon K.D."/>
            <person name="Konstantinidis K.T."/>
            <person name="Eloe-Fadrosh E.A."/>
            <person name="Kyrpides N.C."/>
            <person name="Woyke T."/>
        </authorList>
    </citation>
    <scope>NUCLEOTIDE SEQUENCE</scope>
    <source>
        <strain evidence="2">GVMAG-M-3300010354-11</strain>
    </source>
</reference>
<dbReference type="EMBL" id="MN739142">
    <property type="protein sequence ID" value="QHS90668.1"/>
    <property type="molecule type" value="Genomic_DNA"/>
</dbReference>
<evidence type="ECO:0000313" key="2">
    <source>
        <dbReference type="EMBL" id="QHS90668.1"/>
    </source>
</evidence>
<dbReference type="Pfam" id="PF19065">
    <property type="entry name" value="P8_CR"/>
    <property type="match status" value="1"/>
</dbReference>
<name>A0A6C0BGZ0_9ZZZZ</name>
<dbReference type="InterPro" id="IPR043916">
    <property type="entry name" value="P8_CR"/>
</dbReference>
<feature type="domain" description="Minor capsid protein P8 central region" evidence="1">
    <location>
        <begin position="45"/>
        <end position="158"/>
    </location>
</feature>
<accession>A0A6C0BGZ0</accession>
<evidence type="ECO:0000259" key="1">
    <source>
        <dbReference type="Pfam" id="PF19065"/>
    </source>
</evidence>